<dbReference type="GO" id="GO:0008897">
    <property type="term" value="F:holo-[acyl-carrier-protein] synthase activity"/>
    <property type="evidence" value="ECO:0007669"/>
    <property type="project" value="UniProtKB-UniRule"/>
</dbReference>
<keyword evidence="8" id="KW-0963">Cytoplasm</keyword>
<feature type="domain" description="4'-phosphopantetheinyl transferase" evidence="9">
    <location>
        <begin position="4"/>
        <end position="85"/>
    </location>
</feature>
<evidence type="ECO:0000256" key="7">
    <source>
        <dbReference type="ARBA" id="ARBA00023160"/>
    </source>
</evidence>
<dbReference type="EMBL" id="NAEP01000056">
    <property type="protein sequence ID" value="PDQ34330.1"/>
    <property type="molecule type" value="Genomic_DNA"/>
</dbReference>
<evidence type="ECO:0000256" key="3">
    <source>
        <dbReference type="ARBA" id="ARBA00022723"/>
    </source>
</evidence>
<dbReference type="HAMAP" id="MF_00101">
    <property type="entry name" value="AcpS"/>
    <property type="match status" value="1"/>
</dbReference>
<feature type="binding site" evidence="8">
    <location>
        <position position="8"/>
    </location>
    <ligand>
        <name>Mg(2+)</name>
        <dbReference type="ChEBI" id="CHEBI:18420"/>
    </ligand>
</feature>
<protein>
    <recommendedName>
        <fullName evidence="8">Holo-[acyl-carrier-protein] synthase</fullName>
        <shortName evidence="8">Holo-ACP synthase</shortName>
        <ecNumber evidence="8">2.7.8.7</ecNumber>
    </recommendedName>
    <alternativeName>
        <fullName evidence="8">4'-phosphopantetheinyl transferase AcpS</fullName>
    </alternativeName>
</protein>
<dbReference type="AlphaFoldDB" id="A0A2A6FNS6"/>
<dbReference type="InterPro" id="IPR008278">
    <property type="entry name" value="4-PPantetheinyl_Trfase_dom"/>
</dbReference>
<feature type="binding site" evidence="8">
    <location>
        <position position="50"/>
    </location>
    <ligand>
        <name>Mg(2+)</name>
        <dbReference type="ChEBI" id="CHEBI:18420"/>
    </ligand>
</feature>
<keyword evidence="2 8" id="KW-0808">Transferase</keyword>
<keyword evidence="6 8" id="KW-0443">Lipid metabolism</keyword>
<name>A0A2A6FNS6_9MICO</name>
<evidence type="ECO:0000256" key="1">
    <source>
        <dbReference type="ARBA" id="ARBA00022516"/>
    </source>
</evidence>
<evidence type="ECO:0000256" key="2">
    <source>
        <dbReference type="ARBA" id="ARBA00022679"/>
    </source>
</evidence>
<dbReference type="SUPFAM" id="SSF56214">
    <property type="entry name" value="4'-phosphopantetheinyl transferase"/>
    <property type="match status" value="1"/>
</dbReference>
<comment type="caution">
    <text evidence="10">The sequence shown here is derived from an EMBL/GenBank/DDBJ whole genome shotgun (WGS) entry which is preliminary data.</text>
</comment>
<comment type="function">
    <text evidence="8">Transfers the 4'-phosphopantetheine moiety from coenzyme A to a Ser of acyl-carrier-protein.</text>
</comment>
<evidence type="ECO:0000256" key="8">
    <source>
        <dbReference type="HAMAP-Rule" id="MF_00101"/>
    </source>
</evidence>
<organism evidence="10 11">
    <name type="scientific">Candidatus Lumbricidiphila eiseniae</name>
    <dbReference type="NCBI Taxonomy" id="1969409"/>
    <lineage>
        <taxon>Bacteria</taxon>
        <taxon>Bacillati</taxon>
        <taxon>Actinomycetota</taxon>
        <taxon>Actinomycetes</taxon>
        <taxon>Micrococcales</taxon>
        <taxon>Microbacteriaceae</taxon>
        <taxon>Candidatus Lumbricidiphila</taxon>
    </lineage>
</organism>
<evidence type="ECO:0000256" key="5">
    <source>
        <dbReference type="ARBA" id="ARBA00022842"/>
    </source>
</evidence>
<dbReference type="Pfam" id="PF01648">
    <property type="entry name" value="ACPS"/>
    <property type="match status" value="1"/>
</dbReference>
<keyword evidence="7 8" id="KW-0275">Fatty acid biosynthesis</keyword>
<accession>A0A2A6FNS6</accession>
<dbReference type="Gene3D" id="3.90.470.20">
    <property type="entry name" value="4'-phosphopantetheinyl transferase domain"/>
    <property type="match status" value="1"/>
</dbReference>
<dbReference type="InterPro" id="IPR004568">
    <property type="entry name" value="Ppantetheine-prot_Trfase_dom"/>
</dbReference>
<sequence length="122" mass="13203">MIVGIGIDVVDIDRFERTLARTPRLRERLFSVAERDLPPRSLAARYAAKEALIKALGGFSGATWHDMRVVQDAAGKPDFELTGALATRVASCRVARVHLSMTHDAGIASAFVVLESREAGGQ</sequence>
<comment type="catalytic activity">
    <reaction evidence="8">
        <text>apo-[ACP] + CoA = holo-[ACP] + adenosine 3',5'-bisphosphate + H(+)</text>
        <dbReference type="Rhea" id="RHEA:12068"/>
        <dbReference type="Rhea" id="RHEA-COMP:9685"/>
        <dbReference type="Rhea" id="RHEA-COMP:9690"/>
        <dbReference type="ChEBI" id="CHEBI:15378"/>
        <dbReference type="ChEBI" id="CHEBI:29999"/>
        <dbReference type="ChEBI" id="CHEBI:57287"/>
        <dbReference type="ChEBI" id="CHEBI:58343"/>
        <dbReference type="ChEBI" id="CHEBI:64479"/>
        <dbReference type="EC" id="2.7.8.7"/>
    </reaction>
</comment>
<dbReference type="GO" id="GO:0005737">
    <property type="term" value="C:cytoplasm"/>
    <property type="evidence" value="ECO:0007669"/>
    <property type="project" value="UniProtKB-SubCell"/>
</dbReference>
<comment type="similarity">
    <text evidence="8">Belongs to the P-Pant transferase superfamily. AcpS family.</text>
</comment>
<dbReference type="GO" id="GO:0006633">
    <property type="term" value="P:fatty acid biosynthetic process"/>
    <property type="evidence" value="ECO:0007669"/>
    <property type="project" value="UniProtKB-UniRule"/>
</dbReference>
<dbReference type="NCBIfam" id="NF000832">
    <property type="entry name" value="PRK00070.3-2"/>
    <property type="match status" value="1"/>
</dbReference>
<proteinExistence type="inferred from homology"/>
<comment type="subcellular location">
    <subcellularLocation>
        <location evidence="8">Cytoplasm</location>
    </subcellularLocation>
</comment>
<evidence type="ECO:0000313" key="10">
    <source>
        <dbReference type="EMBL" id="PDQ34330.1"/>
    </source>
</evidence>
<gene>
    <name evidence="8" type="primary">acpS</name>
    <name evidence="10" type="ORF">B5766_11850</name>
</gene>
<dbReference type="Proteomes" id="UP000219994">
    <property type="component" value="Unassembled WGS sequence"/>
</dbReference>
<dbReference type="InterPro" id="IPR002582">
    <property type="entry name" value="ACPS"/>
</dbReference>
<comment type="cofactor">
    <cofactor evidence="8">
        <name>Mg(2+)</name>
        <dbReference type="ChEBI" id="CHEBI:18420"/>
    </cofactor>
</comment>
<keyword evidence="5 8" id="KW-0460">Magnesium</keyword>
<evidence type="ECO:0000256" key="4">
    <source>
        <dbReference type="ARBA" id="ARBA00022832"/>
    </source>
</evidence>
<dbReference type="NCBIfam" id="TIGR00516">
    <property type="entry name" value="acpS"/>
    <property type="match status" value="1"/>
</dbReference>
<dbReference type="NCBIfam" id="TIGR00556">
    <property type="entry name" value="pantethn_trn"/>
    <property type="match status" value="1"/>
</dbReference>
<dbReference type="GO" id="GO:0000287">
    <property type="term" value="F:magnesium ion binding"/>
    <property type="evidence" value="ECO:0007669"/>
    <property type="project" value="UniProtKB-UniRule"/>
</dbReference>
<keyword evidence="1 8" id="KW-0444">Lipid biosynthesis</keyword>
<evidence type="ECO:0000313" key="11">
    <source>
        <dbReference type="Proteomes" id="UP000219994"/>
    </source>
</evidence>
<reference evidence="11" key="1">
    <citation type="submission" date="2017-03" db="EMBL/GenBank/DDBJ databases">
        <authorList>
            <person name="Lund M.B."/>
        </authorList>
    </citation>
    <scope>NUCLEOTIDE SEQUENCE [LARGE SCALE GENOMIC DNA]</scope>
</reference>
<evidence type="ECO:0000259" key="9">
    <source>
        <dbReference type="Pfam" id="PF01648"/>
    </source>
</evidence>
<dbReference type="EC" id="2.7.8.7" evidence="8"/>
<keyword evidence="3 8" id="KW-0479">Metal-binding</keyword>
<evidence type="ECO:0000256" key="6">
    <source>
        <dbReference type="ARBA" id="ARBA00023098"/>
    </source>
</evidence>
<dbReference type="InterPro" id="IPR037143">
    <property type="entry name" value="4-PPantetheinyl_Trfase_dom_sf"/>
</dbReference>
<keyword evidence="4 8" id="KW-0276">Fatty acid metabolism</keyword>